<keyword evidence="2" id="KW-1185">Reference proteome</keyword>
<gene>
    <name evidence="1" type="ORF">ETP43_05195</name>
</gene>
<dbReference type="AlphaFoldDB" id="A0A4Q1RGB4"/>
<dbReference type="EMBL" id="SDKC01000001">
    <property type="protein sequence ID" value="RXS74664.1"/>
    <property type="molecule type" value="Genomic_DNA"/>
</dbReference>
<protein>
    <submittedName>
        <fullName evidence="1">Uncharacterized protein</fullName>
    </submittedName>
</protein>
<dbReference type="InterPro" id="IPR043740">
    <property type="entry name" value="DUF5685"/>
</dbReference>
<name>A0A4Q1RGB4_9FIRM</name>
<evidence type="ECO:0000313" key="1">
    <source>
        <dbReference type="EMBL" id="RXS74664.1"/>
    </source>
</evidence>
<dbReference type="RefSeq" id="WP_129257273.1">
    <property type="nucleotide sequence ID" value="NZ_SDKC01000001.1"/>
</dbReference>
<proteinExistence type="predicted"/>
<dbReference type="Proteomes" id="UP000290106">
    <property type="component" value="Unassembled WGS sequence"/>
</dbReference>
<organism evidence="1 2">
    <name type="scientific">Blautia faecicola</name>
    <dbReference type="NCBI Taxonomy" id="2509240"/>
    <lineage>
        <taxon>Bacteria</taxon>
        <taxon>Bacillati</taxon>
        <taxon>Bacillota</taxon>
        <taxon>Clostridia</taxon>
        <taxon>Lachnospirales</taxon>
        <taxon>Lachnospiraceae</taxon>
        <taxon>Blautia</taxon>
    </lineage>
</organism>
<reference evidence="1 2" key="1">
    <citation type="submission" date="2019-01" db="EMBL/GenBank/DDBJ databases">
        <title>Blautia sp. nov. KGMB01111 isolated human feces.</title>
        <authorList>
            <person name="Park J.-E."/>
            <person name="Kim J.-S."/>
            <person name="Park S.-H."/>
        </authorList>
    </citation>
    <scope>NUCLEOTIDE SEQUENCE [LARGE SCALE GENOMIC DNA]</scope>
    <source>
        <strain evidence="1 2">KGMB01111</strain>
    </source>
</reference>
<accession>A0A4Q1RGB4</accession>
<evidence type="ECO:0000313" key="2">
    <source>
        <dbReference type="Proteomes" id="UP000290106"/>
    </source>
</evidence>
<comment type="caution">
    <text evidence="1">The sequence shown here is derived from an EMBL/GenBank/DDBJ whole genome shotgun (WGS) entry which is preliminary data.</text>
</comment>
<sequence length="278" mass="32893">MFGYVTTNMEEMKIKDYRIYHGFYCGVCQDLKEGHGQTSRVTLTYDVTFLGILLTGLYETETKREEHFCAMHPFKKHLCLRNQWTAYAADMNVLLSYYNLLDDWEDEKKPVPLILASALKKDVKRLKEKYPRQARAIETYLQKLKACEQEASTDLDRAAADTGEMLGEIYVWKEDVWADTMRKIGCAMGRFIYRMDAYEDLEKDRKKGNYNPWKPIAQEKDFGDRARQILMMEAAEASRQFEKLPIIEYVDILRNILYSGIWTKYDRIKSREKETRRK</sequence>
<dbReference type="OrthoDB" id="1722540at2"/>
<dbReference type="Pfam" id="PF18937">
    <property type="entry name" value="DUF5685"/>
    <property type="match status" value="1"/>
</dbReference>